<dbReference type="SUPFAM" id="SSF109604">
    <property type="entry name" value="HD-domain/PDEase-like"/>
    <property type="match status" value="1"/>
</dbReference>
<dbReference type="PROSITE" id="PS51832">
    <property type="entry name" value="HD_GYP"/>
    <property type="match status" value="1"/>
</dbReference>
<dbReference type="OrthoDB" id="9802066at2"/>
<dbReference type="Proteomes" id="UP000057158">
    <property type="component" value="Chromosome"/>
</dbReference>
<gene>
    <name evidence="2" type="ORF">DSOUD_3513</name>
</gene>
<dbReference type="PATRIC" id="fig|1603606.3.peg.3787"/>
<accession>A0A0M4D3X4</accession>
<proteinExistence type="predicted"/>
<reference evidence="2 3" key="1">
    <citation type="submission" date="2015-07" db="EMBL/GenBank/DDBJ databases">
        <title>Isolation and Genomic Characterization of a Novel Halophilic Metal-Reducing Deltaproteobacterium from the Deep Subsurface.</title>
        <authorList>
            <person name="Badalamenti J.P."/>
            <person name="Summers Z.M."/>
            <person name="Gralnick J.A."/>
            <person name="Bond D.R."/>
        </authorList>
    </citation>
    <scope>NUCLEOTIDE SEQUENCE [LARGE SCALE GENOMIC DNA]</scope>
    <source>
        <strain evidence="2 3">WTL</strain>
    </source>
</reference>
<dbReference type="RefSeq" id="WP_053552159.1">
    <property type="nucleotide sequence ID" value="NZ_CP010802.1"/>
</dbReference>
<keyword evidence="2" id="KW-0378">Hydrolase</keyword>
<dbReference type="AlphaFoldDB" id="A0A0M4D3X4"/>
<dbReference type="PANTHER" id="PTHR43155:SF2">
    <property type="entry name" value="CYCLIC DI-GMP PHOSPHODIESTERASE PA4108"/>
    <property type="match status" value="1"/>
</dbReference>
<dbReference type="InterPro" id="IPR003607">
    <property type="entry name" value="HD/PDEase_dom"/>
</dbReference>
<organism evidence="2 3">
    <name type="scientific">Desulfuromonas soudanensis</name>
    <dbReference type="NCBI Taxonomy" id="1603606"/>
    <lineage>
        <taxon>Bacteria</taxon>
        <taxon>Pseudomonadati</taxon>
        <taxon>Thermodesulfobacteriota</taxon>
        <taxon>Desulfuromonadia</taxon>
        <taxon>Desulfuromonadales</taxon>
        <taxon>Desulfuromonadaceae</taxon>
        <taxon>Desulfuromonas</taxon>
    </lineage>
</organism>
<dbReference type="InterPro" id="IPR037522">
    <property type="entry name" value="HD_GYP_dom"/>
</dbReference>
<dbReference type="STRING" id="1603606.DSOUD_3513"/>
<evidence type="ECO:0000313" key="2">
    <source>
        <dbReference type="EMBL" id="ALC18227.1"/>
    </source>
</evidence>
<evidence type="ECO:0000259" key="1">
    <source>
        <dbReference type="PROSITE" id="PS51832"/>
    </source>
</evidence>
<dbReference type="EMBL" id="CP010802">
    <property type="protein sequence ID" value="ALC18227.1"/>
    <property type="molecule type" value="Genomic_DNA"/>
</dbReference>
<protein>
    <submittedName>
        <fullName evidence="2">Metal dependent phosphohydrolase</fullName>
    </submittedName>
</protein>
<dbReference type="CDD" id="cd00077">
    <property type="entry name" value="HDc"/>
    <property type="match status" value="1"/>
</dbReference>
<dbReference type="PANTHER" id="PTHR43155">
    <property type="entry name" value="CYCLIC DI-GMP PHOSPHODIESTERASE PA4108-RELATED"/>
    <property type="match status" value="1"/>
</dbReference>
<evidence type="ECO:0000313" key="3">
    <source>
        <dbReference type="Proteomes" id="UP000057158"/>
    </source>
</evidence>
<sequence length="378" mass="41555">MSDTRREEICGFIRLLDMAVANATLYSPRHRQVLHLTESAGKALKSLLAEGPLPLLIIEGEVVADGSPLPAGMYLNRFAQTLGRHGIGHLRFVAGIENGEVAALVEALAGPVRQGEEIRSSEHLRFGRVEVRQEAAEDGGIKRLDLAELPGEERARFQDLCEGVRKHGKLQVTGISEVVHGFVEAFCREADPLMALAPLRAVDDYTFTHSTNVCILNLAQAMALGIDGALLHDIGIAAMLHDVGKLYIPEEILNKNGALDEQEWAVMKQHPVRGAQYLLDTPGVPRLAVLTAYEHHMKYNLSGYPRVAANWELNLASQMTMVSDIFDALRTRRAYHDPMEMEGITAIMRQLSGTELNPVLTENFLRLTARLSLEGSGS</sequence>
<name>A0A0M4D3X4_9BACT</name>
<dbReference type="Pfam" id="PF13487">
    <property type="entry name" value="HD_5"/>
    <property type="match status" value="1"/>
</dbReference>
<dbReference type="GO" id="GO:0016787">
    <property type="term" value="F:hydrolase activity"/>
    <property type="evidence" value="ECO:0007669"/>
    <property type="project" value="UniProtKB-KW"/>
</dbReference>
<dbReference type="Gene3D" id="1.10.3210.10">
    <property type="entry name" value="Hypothetical protein af1432"/>
    <property type="match status" value="1"/>
</dbReference>
<feature type="domain" description="HD-GYP" evidence="1">
    <location>
        <begin position="184"/>
        <end position="378"/>
    </location>
</feature>
<keyword evidence="3" id="KW-1185">Reference proteome</keyword>
<dbReference type="KEGG" id="des:DSOUD_3513"/>